<accession>W7HN55</accession>
<keyword evidence="2" id="KW-1185">Reference proteome</keyword>
<evidence type="ECO:0000313" key="2">
    <source>
        <dbReference type="Proteomes" id="UP000024837"/>
    </source>
</evidence>
<dbReference type="Proteomes" id="UP000024837">
    <property type="component" value="Unassembled WGS sequence"/>
</dbReference>
<proteinExistence type="predicted"/>
<name>W7HN55_9PEZI</name>
<dbReference type="HOGENOM" id="CLU_963200_0_0_1"/>
<dbReference type="EMBL" id="KI966440">
    <property type="protein sequence ID" value="EWC44544.1"/>
    <property type="molecule type" value="Genomic_DNA"/>
</dbReference>
<organism evidence="1 2">
    <name type="scientific">Drechslerella stenobrocha 248</name>
    <dbReference type="NCBI Taxonomy" id="1043628"/>
    <lineage>
        <taxon>Eukaryota</taxon>
        <taxon>Fungi</taxon>
        <taxon>Dikarya</taxon>
        <taxon>Ascomycota</taxon>
        <taxon>Pezizomycotina</taxon>
        <taxon>Orbiliomycetes</taxon>
        <taxon>Orbiliales</taxon>
        <taxon>Orbiliaceae</taxon>
        <taxon>Drechslerella</taxon>
    </lineage>
</organism>
<protein>
    <submittedName>
        <fullName evidence="1">Uncharacterized protein</fullName>
    </submittedName>
</protein>
<sequence length="289" mass="32697">MAGLITLPNEIIHEIVRQLIPELDGRTVFACETWRRSPHIRNLRSLTLTCKHLSAVTLPHLYGIVVLDGPTRMIRLLRTLVQNPKVRGFISTMLICCPLHVWDGIPDLFSPREIFLGRDPKLNIGTCWDTGTMDAYAAAIFQATGLDRPEYKGFTKLELETLNRGVYWRYIPKFLERLGYENTLVQGLAVALIALPTRMERLAMWRHYAGRDICHFGAAFDALLADESVRARVLPNIKRLDFRENPDGDEGHLAALFRIPSVQKLVGEGTKVEGPVSQSWRVKGRWGSG</sequence>
<evidence type="ECO:0000313" key="1">
    <source>
        <dbReference type="EMBL" id="EWC44544.1"/>
    </source>
</evidence>
<gene>
    <name evidence="1" type="ORF">DRE_06716</name>
</gene>
<reference evidence="1 2" key="1">
    <citation type="submission" date="2013-05" db="EMBL/GenBank/DDBJ databases">
        <title>Drechslerella stenobrocha genome reveals carnivorous origination and mechanical trapping mechanism of predatory fungi.</title>
        <authorList>
            <person name="Liu X."/>
            <person name="Zhang W."/>
            <person name="Liu K."/>
        </authorList>
    </citation>
    <scope>NUCLEOTIDE SEQUENCE [LARGE SCALE GENOMIC DNA]</scope>
    <source>
        <strain evidence="1 2">248</strain>
    </source>
</reference>
<dbReference type="AlphaFoldDB" id="W7HN55"/>
<dbReference type="OrthoDB" id="2520703at2759"/>